<evidence type="ECO:0000313" key="5">
    <source>
        <dbReference type="Proteomes" id="UP000230859"/>
    </source>
</evidence>
<evidence type="ECO:0000259" key="2">
    <source>
        <dbReference type="PROSITE" id="PS51736"/>
    </source>
</evidence>
<dbReference type="InterPro" id="IPR025827">
    <property type="entry name" value="Zn_ribbon_recom_dom"/>
</dbReference>
<dbReference type="InterPro" id="IPR050639">
    <property type="entry name" value="SSR_resolvase"/>
</dbReference>
<accession>A0A2H0LPX2</accession>
<keyword evidence="1" id="KW-0175">Coiled coil</keyword>
<dbReference type="SMART" id="SM00857">
    <property type="entry name" value="Resolvase"/>
    <property type="match status" value="1"/>
</dbReference>
<dbReference type="EMBL" id="PCVY01000044">
    <property type="protein sequence ID" value="PIQ86418.1"/>
    <property type="molecule type" value="Genomic_DNA"/>
</dbReference>
<dbReference type="GO" id="GO:0000150">
    <property type="term" value="F:DNA strand exchange activity"/>
    <property type="evidence" value="ECO:0007669"/>
    <property type="project" value="InterPro"/>
</dbReference>
<dbReference type="SUPFAM" id="SSF53041">
    <property type="entry name" value="Resolvase-like"/>
    <property type="match status" value="1"/>
</dbReference>
<feature type="domain" description="Recombinase" evidence="3">
    <location>
        <begin position="169"/>
        <end position="284"/>
    </location>
</feature>
<reference evidence="4 5" key="1">
    <citation type="submission" date="2017-09" db="EMBL/GenBank/DDBJ databases">
        <title>Depth-based differentiation of microbial function through sediment-hosted aquifers and enrichment of novel symbionts in the deep terrestrial subsurface.</title>
        <authorList>
            <person name="Probst A.J."/>
            <person name="Ladd B."/>
            <person name="Jarett J.K."/>
            <person name="Geller-Mcgrath D.E."/>
            <person name="Sieber C.M."/>
            <person name="Emerson J.B."/>
            <person name="Anantharaman K."/>
            <person name="Thomas B.C."/>
            <person name="Malmstrom R."/>
            <person name="Stieglmeier M."/>
            <person name="Klingl A."/>
            <person name="Woyke T."/>
            <person name="Ryan C.M."/>
            <person name="Banfield J.F."/>
        </authorList>
    </citation>
    <scope>NUCLEOTIDE SEQUENCE [LARGE SCALE GENOMIC DNA]</scope>
    <source>
        <strain evidence="4">CG11_big_fil_rev_8_21_14_0_20_45_26</strain>
    </source>
</reference>
<dbReference type="Gene3D" id="3.40.50.1390">
    <property type="entry name" value="Resolvase, N-terminal catalytic domain"/>
    <property type="match status" value="1"/>
</dbReference>
<evidence type="ECO:0008006" key="6">
    <source>
        <dbReference type="Google" id="ProtNLM"/>
    </source>
</evidence>
<dbReference type="InterPro" id="IPR011109">
    <property type="entry name" value="DNA_bind_recombinase_dom"/>
</dbReference>
<evidence type="ECO:0000259" key="3">
    <source>
        <dbReference type="PROSITE" id="PS51737"/>
    </source>
</evidence>
<dbReference type="CDD" id="cd03768">
    <property type="entry name" value="SR_ResInv"/>
    <property type="match status" value="1"/>
</dbReference>
<dbReference type="InterPro" id="IPR036162">
    <property type="entry name" value="Resolvase-like_N_sf"/>
</dbReference>
<dbReference type="PANTHER" id="PTHR30461">
    <property type="entry name" value="DNA-INVERTASE FROM LAMBDOID PROPHAGE"/>
    <property type="match status" value="1"/>
</dbReference>
<dbReference type="AlphaFoldDB" id="A0A2H0LPX2"/>
<sequence>MKPNNASPKRFVIYARCSTDDQSKGEYTTLDAQVHHCQCFLEAKGYELARVVRDDGYSGKDLNRPGIQSILHEVGKKNEKTFDGIVFLRLDRLSRNMRDLWAIVDLFQQHNVEFQCVQESIESVTPQGRFFMNMLGSLASYEREQIGQRVKASALARIRQGRRVGGILPYGYKFVPDGAPLPDGTQPRKAIIDEAVAPKIILVWRLATQNKSIRTIARELDRIGLKTPKGKPWRVQSVLGILRNRFYCGDVKWNDEIHPGKHEALVDRKLWEKANRMISANIPGHRFSPKPKTYIYLLEGLLKCSECGSYFITKHCHGHTSNPFYYYVCGRKNQGLGCEADAISATSFDKAMIEFFRNSSKDQRMIIDAIGTAIEEARAKLGEADKNVREVEAKIESLRAQANQLLDSILKGDVPKGPTSKERLQKLEDKITELELRRDKLEAQRKAAQISSESADFIHSNIVYIMSRFDEAEPAIQKRFFRTLIKEIIVQKDRLEISMFLGKSFEQNLPHTTEEPKEKRPATDHNGEALLTTQALGLPKCQEMLPG</sequence>
<dbReference type="Proteomes" id="UP000230859">
    <property type="component" value="Unassembled WGS sequence"/>
</dbReference>
<evidence type="ECO:0000256" key="1">
    <source>
        <dbReference type="SAM" id="Coils"/>
    </source>
</evidence>
<dbReference type="GO" id="GO:0003677">
    <property type="term" value="F:DNA binding"/>
    <property type="evidence" value="ECO:0007669"/>
    <property type="project" value="InterPro"/>
</dbReference>
<dbReference type="InterPro" id="IPR038109">
    <property type="entry name" value="DNA_bind_recomb_sf"/>
</dbReference>
<name>A0A2H0LPX2_9BACT</name>
<dbReference type="InterPro" id="IPR006119">
    <property type="entry name" value="Resolv_N"/>
</dbReference>
<gene>
    <name evidence="4" type="ORF">COV74_04990</name>
</gene>
<dbReference type="PROSITE" id="PS51737">
    <property type="entry name" value="RECOMBINASE_DNA_BIND"/>
    <property type="match status" value="1"/>
</dbReference>
<dbReference type="Pfam" id="PF00239">
    <property type="entry name" value="Resolvase"/>
    <property type="match status" value="1"/>
</dbReference>
<organism evidence="4 5">
    <name type="scientific">Candidatus Abzuiibacterium crystallinum</name>
    <dbReference type="NCBI Taxonomy" id="1974748"/>
    <lineage>
        <taxon>Bacteria</taxon>
        <taxon>Pseudomonadati</taxon>
        <taxon>Candidatus Omnitrophota</taxon>
        <taxon>Candidatus Abzuiibacterium</taxon>
    </lineage>
</organism>
<dbReference type="Gene3D" id="3.90.1750.20">
    <property type="entry name" value="Putative Large Serine Recombinase, Chain B, Domain 2"/>
    <property type="match status" value="1"/>
</dbReference>
<feature type="coiled-coil region" evidence="1">
    <location>
        <begin position="374"/>
        <end position="451"/>
    </location>
</feature>
<protein>
    <recommendedName>
        <fullName evidence="6">Recombinase family protein</fullName>
    </recommendedName>
</protein>
<dbReference type="Pfam" id="PF07508">
    <property type="entry name" value="Recombinase"/>
    <property type="match status" value="1"/>
</dbReference>
<proteinExistence type="predicted"/>
<feature type="domain" description="Resolvase/invertase-type recombinase catalytic" evidence="2">
    <location>
        <begin position="10"/>
        <end position="161"/>
    </location>
</feature>
<dbReference type="PROSITE" id="PS51736">
    <property type="entry name" value="RECOMBINASES_3"/>
    <property type="match status" value="1"/>
</dbReference>
<comment type="caution">
    <text evidence="4">The sequence shown here is derived from an EMBL/GenBank/DDBJ whole genome shotgun (WGS) entry which is preliminary data.</text>
</comment>
<dbReference type="Pfam" id="PF13408">
    <property type="entry name" value="Zn_ribbon_recom"/>
    <property type="match status" value="1"/>
</dbReference>
<evidence type="ECO:0000313" key="4">
    <source>
        <dbReference type="EMBL" id="PIQ86418.1"/>
    </source>
</evidence>
<dbReference type="PANTHER" id="PTHR30461:SF23">
    <property type="entry name" value="DNA RECOMBINASE-RELATED"/>
    <property type="match status" value="1"/>
</dbReference>